<sequence length="163" mass="17016">MEIVNIVPPFDAATHRRASTSTDSHDPDTGGVVRTWDVEPIPLDELVASAVARINMEAGELRARRITVTVGQEGTYIAKQAEADRYFAGDPGSYPYLDAEAAAVGSTRAEMAELVRATAEGWTALNAAIEGARRGALVAVERAAAAGDAVGVAGVFPVAWPPA</sequence>
<reference evidence="2 3" key="1">
    <citation type="submission" date="2018-04" db="EMBL/GenBank/DDBJ databases">
        <title>Complete genome sequence of the nitrogen-fixing bacterium Azospirillum humicireducens type strain SgZ-5.</title>
        <authorList>
            <person name="Yu Z."/>
        </authorList>
    </citation>
    <scope>NUCLEOTIDE SEQUENCE [LARGE SCALE GENOMIC DNA]</scope>
    <source>
        <strain evidence="2 3">SgZ-5</strain>
        <plasmid evidence="2 3">pYZ2</plasmid>
    </source>
</reference>
<evidence type="ECO:0000313" key="2">
    <source>
        <dbReference type="EMBL" id="AWB07487.1"/>
    </source>
</evidence>
<organism evidence="2 3">
    <name type="scientific">Azospirillum humicireducens</name>
    <dbReference type="NCBI Taxonomy" id="1226968"/>
    <lineage>
        <taxon>Bacteria</taxon>
        <taxon>Pseudomonadati</taxon>
        <taxon>Pseudomonadota</taxon>
        <taxon>Alphaproteobacteria</taxon>
        <taxon>Rhodospirillales</taxon>
        <taxon>Azospirillaceae</taxon>
        <taxon>Azospirillum</taxon>
    </lineage>
</organism>
<dbReference type="EMBL" id="CP028903">
    <property type="protein sequence ID" value="AWB07487.1"/>
    <property type="molecule type" value="Genomic_DNA"/>
</dbReference>
<dbReference type="AlphaFoldDB" id="A0A2R4VSU7"/>
<evidence type="ECO:0000313" key="3">
    <source>
        <dbReference type="Proteomes" id="UP000077405"/>
    </source>
</evidence>
<dbReference type="KEGG" id="ahu:A6A40_20900"/>
<dbReference type="Proteomes" id="UP000077405">
    <property type="component" value="Plasmid pYZ2"/>
</dbReference>
<proteinExistence type="predicted"/>
<geneLocation type="plasmid" evidence="2 3">
    <name>pYZ2</name>
</geneLocation>
<keyword evidence="2" id="KW-0614">Plasmid</keyword>
<feature type="region of interest" description="Disordered" evidence="1">
    <location>
        <begin position="12"/>
        <end position="33"/>
    </location>
</feature>
<name>A0A2R4VSU7_9PROT</name>
<keyword evidence="3" id="KW-1185">Reference proteome</keyword>
<evidence type="ECO:0008006" key="4">
    <source>
        <dbReference type="Google" id="ProtNLM"/>
    </source>
</evidence>
<accession>A0A2R4VSU7</accession>
<protein>
    <recommendedName>
        <fullName evidence="4">DUF4376 domain-containing protein</fullName>
    </recommendedName>
</protein>
<evidence type="ECO:0000256" key="1">
    <source>
        <dbReference type="SAM" id="MobiDB-lite"/>
    </source>
</evidence>
<gene>
    <name evidence="2" type="ORF">A6A40_20900</name>
</gene>